<evidence type="ECO:0000313" key="8">
    <source>
        <dbReference type="Proteomes" id="UP000054516"/>
    </source>
</evidence>
<evidence type="ECO:0000256" key="2">
    <source>
        <dbReference type="ARBA" id="ARBA00022679"/>
    </source>
</evidence>
<name>A0A1W2TAH1_ROSNE</name>
<evidence type="ECO:0000256" key="4">
    <source>
        <dbReference type="PIRSR" id="PIRSR005739-1"/>
    </source>
</evidence>
<dbReference type="Proteomes" id="UP000054516">
    <property type="component" value="Unassembled WGS sequence"/>
</dbReference>
<dbReference type="InterPro" id="IPR029063">
    <property type="entry name" value="SAM-dependent_MTases_sf"/>
</dbReference>
<dbReference type="PROSITE" id="PS51683">
    <property type="entry name" value="SAM_OMT_II"/>
    <property type="match status" value="1"/>
</dbReference>
<dbReference type="Pfam" id="PF08100">
    <property type="entry name" value="Dimerisation"/>
    <property type="match status" value="1"/>
</dbReference>
<dbReference type="InterPro" id="IPR036388">
    <property type="entry name" value="WH-like_DNA-bd_sf"/>
</dbReference>
<evidence type="ECO:0000256" key="1">
    <source>
        <dbReference type="ARBA" id="ARBA00022603"/>
    </source>
</evidence>
<dbReference type="EMBL" id="DF977461">
    <property type="protein sequence ID" value="GAP82374.2"/>
    <property type="molecule type" value="Genomic_DNA"/>
</dbReference>
<dbReference type="Gene3D" id="1.10.10.10">
    <property type="entry name" value="Winged helix-like DNA-binding domain superfamily/Winged helix DNA-binding domain"/>
    <property type="match status" value="1"/>
</dbReference>
<feature type="domain" description="O-methyltransferase C-terminal" evidence="5">
    <location>
        <begin position="220"/>
        <end position="359"/>
    </location>
</feature>
<reference evidence="7" key="1">
    <citation type="submission" date="2016-03" db="EMBL/GenBank/DDBJ databases">
        <title>Draft genome sequence of Rosellinia necatrix.</title>
        <authorList>
            <person name="Kanematsu S."/>
        </authorList>
    </citation>
    <scope>NUCLEOTIDE SEQUENCE [LARGE SCALE GENOMIC DNA]</scope>
    <source>
        <strain evidence="7">W97</strain>
    </source>
</reference>
<dbReference type="InterPro" id="IPR012967">
    <property type="entry name" value="COMT_dimerisation"/>
</dbReference>
<evidence type="ECO:0000256" key="3">
    <source>
        <dbReference type="ARBA" id="ARBA00022691"/>
    </source>
</evidence>
<evidence type="ECO:0000313" key="7">
    <source>
        <dbReference type="EMBL" id="GAP82374.2"/>
    </source>
</evidence>
<keyword evidence="8" id="KW-1185">Reference proteome</keyword>
<dbReference type="SUPFAM" id="SSF53335">
    <property type="entry name" value="S-adenosyl-L-methionine-dependent methyltransferases"/>
    <property type="match status" value="1"/>
</dbReference>
<feature type="domain" description="O-methyltransferase dimerisation" evidence="6">
    <location>
        <begin position="58"/>
        <end position="105"/>
    </location>
</feature>
<protein>
    <submittedName>
        <fullName evidence="7">Putative O-methyl transferase B</fullName>
    </submittedName>
</protein>
<dbReference type="PANTHER" id="PTHR43712:SF2">
    <property type="entry name" value="O-METHYLTRANSFERASE CICE"/>
    <property type="match status" value="1"/>
</dbReference>
<dbReference type="InterPro" id="IPR001077">
    <property type="entry name" value="COMT_C"/>
</dbReference>
<keyword evidence="3" id="KW-0949">S-adenosyl-L-methionine</keyword>
<dbReference type="InterPro" id="IPR036390">
    <property type="entry name" value="WH_DNA-bd_sf"/>
</dbReference>
<evidence type="ECO:0000259" key="5">
    <source>
        <dbReference type="Pfam" id="PF00891"/>
    </source>
</evidence>
<accession>A0A1W2TAH1</accession>
<dbReference type="GO" id="GO:0008171">
    <property type="term" value="F:O-methyltransferase activity"/>
    <property type="evidence" value="ECO:0007669"/>
    <property type="project" value="InterPro"/>
</dbReference>
<dbReference type="OMA" id="TWPVANA"/>
<dbReference type="InterPro" id="IPR016461">
    <property type="entry name" value="COMT-like"/>
</dbReference>
<dbReference type="SUPFAM" id="SSF46785">
    <property type="entry name" value="Winged helix' DNA-binding domain"/>
    <property type="match status" value="1"/>
</dbReference>
<dbReference type="PIRSF" id="PIRSF005739">
    <property type="entry name" value="O-mtase"/>
    <property type="match status" value="1"/>
</dbReference>
<dbReference type="Pfam" id="PF00891">
    <property type="entry name" value="Methyltransf_2"/>
    <property type="match status" value="1"/>
</dbReference>
<dbReference type="AlphaFoldDB" id="A0A1W2TAH1"/>
<dbReference type="OrthoDB" id="2410195at2759"/>
<gene>
    <name evidence="7" type="ORF">SAMD00023353_1600360</name>
</gene>
<dbReference type="PANTHER" id="PTHR43712">
    <property type="entry name" value="PUTATIVE (AFU_ORTHOLOGUE AFUA_4G14580)-RELATED"/>
    <property type="match status" value="1"/>
</dbReference>
<proteinExistence type="predicted"/>
<feature type="active site" description="Proton acceptor" evidence="4">
    <location>
        <position position="290"/>
    </location>
</feature>
<keyword evidence="1" id="KW-0489">Methyltransferase</keyword>
<evidence type="ECO:0000259" key="6">
    <source>
        <dbReference type="Pfam" id="PF08100"/>
    </source>
</evidence>
<dbReference type="GO" id="GO:0046983">
    <property type="term" value="F:protein dimerization activity"/>
    <property type="evidence" value="ECO:0007669"/>
    <property type="project" value="InterPro"/>
</dbReference>
<sequence>MDAVLSQIASLTSGADKYARREIIESLRKAADSLEDTIGTIHRFGHLDLEKATIQIGHSLNIFKFLAAAKGPMTVALVAEQARASPQLTKRLLRYYNSINVVTEVDVGTFEANNITRNLSEPLAEAAFGHYYGIVAKQYQATPTYLKETGYENPTDEKNTVFHYAFDTKTHPYQYMVEHPEQLGHFNKYMALRRQAELSWLAVYPIHEETIGLKDPSRALYVNIGGGIGHQCAQFKSAYPDLVGRVILQDLPGTIAQALSTAGVENMAHDFFTPQPVKQAKFYFMRGVPHNHPEHRVKQLFSHIRDVMALDSVLLVDETVLPERDVGFIAASIDLTMLGAFASMERTEAEWQALATSVGLVLTRSYTYNTLENETVMEMRLPALS</sequence>
<keyword evidence="2 7" id="KW-0808">Transferase</keyword>
<dbReference type="GO" id="GO:0032259">
    <property type="term" value="P:methylation"/>
    <property type="evidence" value="ECO:0007669"/>
    <property type="project" value="UniProtKB-KW"/>
</dbReference>
<organism evidence="7">
    <name type="scientific">Rosellinia necatrix</name>
    <name type="common">White root-rot fungus</name>
    <dbReference type="NCBI Taxonomy" id="77044"/>
    <lineage>
        <taxon>Eukaryota</taxon>
        <taxon>Fungi</taxon>
        <taxon>Dikarya</taxon>
        <taxon>Ascomycota</taxon>
        <taxon>Pezizomycotina</taxon>
        <taxon>Sordariomycetes</taxon>
        <taxon>Xylariomycetidae</taxon>
        <taxon>Xylariales</taxon>
        <taxon>Xylariaceae</taxon>
        <taxon>Rosellinia</taxon>
    </lineage>
</organism>
<dbReference type="Gene3D" id="3.40.50.150">
    <property type="entry name" value="Vaccinia Virus protein VP39"/>
    <property type="match status" value="1"/>
</dbReference>